<evidence type="ECO:0000256" key="2">
    <source>
        <dbReference type="ARBA" id="ARBA00024195"/>
    </source>
</evidence>
<dbReference type="GO" id="GO:0004252">
    <property type="term" value="F:serine-type endopeptidase activity"/>
    <property type="evidence" value="ECO:0007669"/>
    <property type="project" value="InterPro"/>
</dbReference>
<gene>
    <name evidence="5" type="ORF">TPSB3V08_LOCUS4136</name>
</gene>
<dbReference type="InterPro" id="IPR001254">
    <property type="entry name" value="Trypsin_dom"/>
</dbReference>
<dbReference type="EMBL" id="OD001939">
    <property type="protein sequence ID" value="CAD7403629.1"/>
    <property type="molecule type" value="Genomic_DNA"/>
</dbReference>
<dbReference type="FunFam" id="2.40.10.10:FF:000068">
    <property type="entry name" value="transmembrane protease serine 2"/>
    <property type="match status" value="1"/>
</dbReference>
<evidence type="ECO:0000256" key="3">
    <source>
        <dbReference type="SAM" id="MobiDB-lite"/>
    </source>
</evidence>
<feature type="domain" description="Peptidase S1" evidence="4">
    <location>
        <begin position="16"/>
        <end position="406"/>
    </location>
</feature>
<feature type="compositionally biased region" description="Basic and acidic residues" evidence="3">
    <location>
        <begin position="287"/>
        <end position="314"/>
    </location>
</feature>
<dbReference type="Gene3D" id="2.40.10.10">
    <property type="entry name" value="Trypsin-like serine proteases"/>
    <property type="match status" value="3"/>
</dbReference>
<evidence type="ECO:0000256" key="1">
    <source>
        <dbReference type="ARBA" id="ARBA00023157"/>
    </source>
</evidence>
<name>A0A7R9H0U1_TIMPO</name>
<reference evidence="5" key="1">
    <citation type="submission" date="2020-11" db="EMBL/GenBank/DDBJ databases">
        <authorList>
            <person name="Tran Van P."/>
        </authorList>
    </citation>
    <scope>NUCLEOTIDE SEQUENCE</scope>
</reference>
<dbReference type="AlphaFoldDB" id="A0A7R9H0U1"/>
<dbReference type="InterPro" id="IPR043504">
    <property type="entry name" value="Peptidase_S1_PA_chymotrypsin"/>
</dbReference>
<evidence type="ECO:0000313" key="5">
    <source>
        <dbReference type="EMBL" id="CAD7403629.1"/>
    </source>
</evidence>
<dbReference type="PROSITE" id="PS00134">
    <property type="entry name" value="TRYPSIN_HIS"/>
    <property type="match status" value="1"/>
</dbReference>
<feature type="region of interest" description="Disordered" evidence="3">
    <location>
        <begin position="284"/>
        <end position="330"/>
    </location>
</feature>
<dbReference type="InterPro" id="IPR051487">
    <property type="entry name" value="Ser/Thr_Proteases_Immune/Dev"/>
</dbReference>
<dbReference type="SUPFAM" id="SSF50494">
    <property type="entry name" value="Trypsin-like serine proteases"/>
    <property type="match status" value="1"/>
</dbReference>
<accession>A0A7R9H0U1</accession>
<dbReference type="InterPro" id="IPR001314">
    <property type="entry name" value="Peptidase_S1A"/>
</dbReference>
<dbReference type="InterPro" id="IPR018114">
    <property type="entry name" value="TRYPSIN_HIS"/>
</dbReference>
<protein>
    <recommendedName>
        <fullName evidence="4">Peptidase S1 domain-containing protein</fullName>
    </recommendedName>
</protein>
<dbReference type="PANTHER" id="PTHR24256">
    <property type="entry name" value="TRYPTASE-RELATED"/>
    <property type="match status" value="1"/>
</dbReference>
<sequence length="407" mass="44951">MVSSHLHLDVPSGLFPIGSPTNRSSQWSLPNRFAKPIDVSLEQMDEAQEYSHICGASVLNDNWALTAAHCFMDPENSQFQTRAGSVDNGKGGTVHEVVDVIRHRDFGEESVYNNDIAVIKVGKPFTSNLYVKFVKLPKPGSEVKAGTKVIATGWGITTLRSEDNVASEILLDVTLDVIGNEICKKAEFFVRIREEDSGEESEGADLTDNMFCTLTEGKDTGAYTLVSLLRTCAGLYTARTAPHWQSESGYPTRARPLLERAIKLPCVTKEQYCFNPLSSHRAPTSHLDSRCRDNKPTFHRDSRCRDNHPTYHRDSRCRHNPPTSRPQLTLPGPAPYHPTLGLHVPPRLTLPELPHGDSGGPILAKQNGDLIQIGIVSYGEGSGHLDAPGMYTKVSNYRKWISNAILP</sequence>
<dbReference type="PRINTS" id="PR00722">
    <property type="entry name" value="CHYMOTRYPSIN"/>
</dbReference>
<dbReference type="GO" id="GO:0006508">
    <property type="term" value="P:proteolysis"/>
    <property type="evidence" value="ECO:0007669"/>
    <property type="project" value="InterPro"/>
</dbReference>
<dbReference type="SMART" id="SM00020">
    <property type="entry name" value="Tryp_SPc"/>
    <property type="match status" value="1"/>
</dbReference>
<proteinExistence type="inferred from homology"/>
<comment type="similarity">
    <text evidence="2">Belongs to the peptidase S1 family. CLIP subfamily.</text>
</comment>
<dbReference type="Pfam" id="PF00089">
    <property type="entry name" value="Trypsin"/>
    <property type="match status" value="2"/>
</dbReference>
<dbReference type="PROSITE" id="PS50240">
    <property type="entry name" value="TRYPSIN_DOM"/>
    <property type="match status" value="1"/>
</dbReference>
<keyword evidence="1" id="KW-1015">Disulfide bond</keyword>
<evidence type="ECO:0000259" key="4">
    <source>
        <dbReference type="PROSITE" id="PS50240"/>
    </source>
</evidence>
<organism evidence="5">
    <name type="scientific">Timema poppense</name>
    <name type="common">Walking stick</name>
    <dbReference type="NCBI Taxonomy" id="170557"/>
    <lineage>
        <taxon>Eukaryota</taxon>
        <taxon>Metazoa</taxon>
        <taxon>Ecdysozoa</taxon>
        <taxon>Arthropoda</taxon>
        <taxon>Hexapoda</taxon>
        <taxon>Insecta</taxon>
        <taxon>Pterygota</taxon>
        <taxon>Neoptera</taxon>
        <taxon>Polyneoptera</taxon>
        <taxon>Phasmatodea</taxon>
        <taxon>Timematodea</taxon>
        <taxon>Timematoidea</taxon>
        <taxon>Timematidae</taxon>
        <taxon>Timema</taxon>
    </lineage>
</organism>
<dbReference type="CDD" id="cd00190">
    <property type="entry name" value="Tryp_SPc"/>
    <property type="match status" value="1"/>
</dbReference>
<dbReference type="InterPro" id="IPR009003">
    <property type="entry name" value="Peptidase_S1_PA"/>
</dbReference>